<keyword evidence="3" id="KW-1185">Reference proteome</keyword>
<evidence type="ECO:0000313" key="2">
    <source>
        <dbReference type="EMBL" id="KHJ90495.1"/>
    </source>
</evidence>
<dbReference type="AlphaFoldDB" id="A0A0B1T519"/>
<proteinExistence type="predicted"/>
<sequence length="86" mass="9635">MQLWQNSCPSTSESEESGELNGSEMEHEMELEVVNDENVSVEESCLAGSLITPKLGSLQEDFPVIITPTSFECEKDEMRIRQPLKS</sequence>
<feature type="region of interest" description="Disordered" evidence="1">
    <location>
        <begin position="1"/>
        <end position="25"/>
    </location>
</feature>
<organism evidence="2 3">
    <name type="scientific">Oesophagostomum dentatum</name>
    <name type="common">Nodular worm</name>
    <dbReference type="NCBI Taxonomy" id="61180"/>
    <lineage>
        <taxon>Eukaryota</taxon>
        <taxon>Metazoa</taxon>
        <taxon>Ecdysozoa</taxon>
        <taxon>Nematoda</taxon>
        <taxon>Chromadorea</taxon>
        <taxon>Rhabditida</taxon>
        <taxon>Rhabditina</taxon>
        <taxon>Rhabditomorpha</taxon>
        <taxon>Strongyloidea</taxon>
        <taxon>Strongylidae</taxon>
        <taxon>Oesophagostomum</taxon>
    </lineage>
</organism>
<evidence type="ECO:0000313" key="3">
    <source>
        <dbReference type="Proteomes" id="UP000053660"/>
    </source>
</evidence>
<accession>A0A0B1T519</accession>
<dbReference type="EMBL" id="KN552964">
    <property type="protein sequence ID" value="KHJ90495.1"/>
    <property type="molecule type" value="Genomic_DNA"/>
</dbReference>
<name>A0A0B1T519_OESDE</name>
<reference evidence="2 3" key="1">
    <citation type="submission" date="2014-03" db="EMBL/GenBank/DDBJ databases">
        <title>Draft genome of the hookworm Oesophagostomum dentatum.</title>
        <authorList>
            <person name="Mitreva M."/>
        </authorList>
    </citation>
    <scope>NUCLEOTIDE SEQUENCE [LARGE SCALE GENOMIC DNA]</scope>
    <source>
        <strain evidence="2 3">OD-Hann</strain>
    </source>
</reference>
<evidence type="ECO:0000256" key="1">
    <source>
        <dbReference type="SAM" id="MobiDB-lite"/>
    </source>
</evidence>
<gene>
    <name evidence="2" type="ORF">OESDEN_09663</name>
</gene>
<dbReference type="Proteomes" id="UP000053660">
    <property type="component" value="Unassembled WGS sequence"/>
</dbReference>
<protein>
    <submittedName>
        <fullName evidence="2">Uncharacterized protein</fullName>
    </submittedName>
</protein>